<comment type="caution">
    <text evidence="9">The sequence shown here is derived from an EMBL/GenBank/DDBJ whole genome shotgun (WGS) entry which is preliminary data.</text>
</comment>
<dbReference type="Proteomes" id="UP000736335">
    <property type="component" value="Unassembled WGS sequence"/>
</dbReference>
<feature type="compositionally biased region" description="Polar residues" evidence="6">
    <location>
        <begin position="433"/>
        <end position="456"/>
    </location>
</feature>
<feature type="compositionally biased region" description="Low complexity" evidence="6">
    <location>
        <begin position="703"/>
        <end position="716"/>
    </location>
</feature>
<evidence type="ECO:0000256" key="1">
    <source>
        <dbReference type="ARBA" id="ARBA00004308"/>
    </source>
</evidence>
<dbReference type="OrthoDB" id="266334at2759"/>
<feature type="region of interest" description="Disordered" evidence="6">
    <location>
        <begin position="76"/>
        <end position="144"/>
    </location>
</feature>
<reference evidence="9" key="1">
    <citation type="journal article" date="2020" name="Nat. Commun.">
        <title>Large-scale genome sequencing of mycorrhizal fungi provides insights into the early evolution of symbiotic traits.</title>
        <authorList>
            <person name="Miyauchi S."/>
            <person name="Kiss E."/>
            <person name="Kuo A."/>
            <person name="Drula E."/>
            <person name="Kohler A."/>
            <person name="Sanchez-Garcia M."/>
            <person name="Morin E."/>
            <person name="Andreopoulos B."/>
            <person name="Barry K.W."/>
            <person name="Bonito G."/>
            <person name="Buee M."/>
            <person name="Carver A."/>
            <person name="Chen C."/>
            <person name="Cichocki N."/>
            <person name="Clum A."/>
            <person name="Culley D."/>
            <person name="Crous P.W."/>
            <person name="Fauchery L."/>
            <person name="Girlanda M."/>
            <person name="Hayes R.D."/>
            <person name="Keri Z."/>
            <person name="LaButti K."/>
            <person name="Lipzen A."/>
            <person name="Lombard V."/>
            <person name="Magnuson J."/>
            <person name="Maillard F."/>
            <person name="Murat C."/>
            <person name="Nolan M."/>
            <person name="Ohm R.A."/>
            <person name="Pangilinan J."/>
            <person name="Pereira M.F."/>
            <person name="Perotto S."/>
            <person name="Peter M."/>
            <person name="Pfister S."/>
            <person name="Riley R."/>
            <person name="Sitrit Y."/>
            <person name="Stielow J.B."/>
            <person name="Szollosi G."/>
            <person name="Zifcakova L."/>
            <person name="Stursova M."/>
            <person name="Spatafora J.W."/>
            <person name="Tedersoo L."/>
            <person name="Vaario L.M."/>
            <person name="Yamada A."/>
            <person name="Yan M."/>
            <person name="Wang P."/>
            <person name="Xu J."/>
            <person name="Bruns T."/>
            <person name="Baldrian P."/>
            <person name="Vilgalys R."/>
            <person name="Dunand C."/>
            <person name="Henrissat B."/>
            <person name="Grigoriev I.V."/>
            <person name="Hibbett D."/>
            <person name="Nagy L.G."/>
            <person name="Martin F.M."/>
        </authorList>
    </citation>
    <scope>NUCLEOTIDE SEQUENCE</scope>
    <source>
        <strain evidence="9">UH-Tt-Lm1</strain>
    </source>
</reference>
<dbReference type="AlphaFoldDB" id="A0A9P6H988"/>
<feature type="compositionally biased region" description="Polar residues" evidence="6">
    <location>
        <begin position="775"/>
        <end position="796"/>
    </location>
</feature>
<feature type="domain" description="SUN" evidence="8">
    <location>
        <begin position="138"/>
        <end position="316"/>
    </location>
</feature>
<dbReference type="InterPro" id="IPR012919">
    <property type="entry name" value="SUN_dom"/>
</dbReference>
<feature type="compositionally biased region" description="Polar residues" evidence="6">
    <location>
        <begin position="683"/>
        <end position="697"/>
    </location>
</feature>
<keyword evidence="7" id="KW-0732">Signal</keyword>
<feature type="region of interest" description="Disordered" evidence="6">
    <location>
        <begin position="770"/>
        <end position="808"/>
    </location>
</feature>
<keyword evidence="4" id="KW-0472">Membrane</keyword>
<evidence type="ECO:0000259" key="8">
    <source>
        <dbReference type="PROSITE" id="PS51469"/>
    </source>
</evidence>
<feature type="compositionally biased region" description="Low complexity" evidence="6">
    <location>
        <begin position="421"/>
        <end position="432"/>
    </location>
</feature>
<evidence type="ECO:0000256" key="5">
    <source>
        <dbReference type="SAM" id="Coils"/>
    </source>
</evidence>
<evidence type="ECO:0000256" key="6">
    <source>
        <dbReference type="SAM" id="MobiDB-lite"/>
    </source>
</evidence>
<evidence type="ECO:0000256" key="7">
    <source>
        <dbReference type="SAM" id="SignalP"/>
    </source>
</evidence>
<dbReference type="PROSITE" id="PS51469">
    <property type="entry name" value="SUN"/>
    <property type="match status" value="1"/>
</dbReference>
<name>A0A9P6H988_9AGAM</name>
<dbReference type="EMBL" id="WIUZ02000013">
    <property type="protein sequence ID" value="KAF9781734.1"/>
    <property type="molecule type" value="Genomic_DNA"/>
</dbReference>
<evidence type="ECO:0000256" key="4">
    <source>
        <dbReference type="ARBA" id="ARBA00023136"/>
    </source>
</evidence>
<dbReference type="GO" id="GO:0016020">
    <property type="term" value="C:membrane"/>
    <property type="evidence" value="ECO:0007669"/>
    <property type="project" value="InterPro"/>
</dbReference>
<feature type="signal peptide" evidence="7">
    <location>
        <begin position="1"/>
        <end position="21"/>
    </location>
</feature>
<keyword evidence="5" id="KW-0175">Coiled coil</keyword>
<accession>A0A9P6H988</accession>
<keyword evidence="2" id="KW-0812">Transmembrane</keyword>
<keyword evidence="10" id="KW-1185">Reference proteome</keyword>
<feature type="region of interest" description="Disordered" evidence="6">
    <location>
        <begin position="363"/>
        <end position="468"/>
    </location>
</feature>
<dbReference type="PANTHER" id="PTHR12953:SF0">
    <property type="entry name" value="SUN DOMAIN-CONTAINING OSSIFICATION FACTOR"/>
    <property type="match status" value="1"/>
</dbReference>
<comment type="subcellular location">
    <subcellularLocation>
        <location evidence="1">Endomembrane system</location>
    </subcellularLocation>
</comment>
<dbReference type="PANTHER" id="PTHR12953">
    <property type="entry name" value="MEMBRANE PROTEIN CH1 RELATED"/>
    <property type="match status" value="1"/>
</dbReference>
<dbReference type="InterPro" id="IPR045120">
    <property type="entry name" value="Suco/Slp1-like"/>
</dbReference>
<organism evidence="9 10">
    <name type="scientific">Thelephora terrestris</name>
    <dbReference type="NCBI Taxonomy" id="56493"/>
    <lineage>
        <taxon>Eukaryota</taxon>
        <taxon>Fungi</taxon>
        <taxon>Dikarya</taxon>
        <taxon>Basidiomycota</taxon>
        <taxon>Agaricomycotina</taxon>
        <taxon>Agaricomycetes</taxon>
        <taxon>Thelephorales</taxon>
        <taxon>Thelephoraceae</taxon>
        <taxon>Thelephora</taxon>
    </lineage>
</organism>
<evidence type="ECO:0000313" key="10">
    <source>
        <dbReference type="Proteomes" id="UP000736335"/>
    </source>
</evidence>
<feature type="chain" id="PRO_5040356122" evidence="7">
    <location>
        <begin position="22"/>
        <end position="895"/>
    </location>
</feature>
<reference evidence="9" key="2">
    <citation type="submission" date="2020-11" db="EMBL/GenBank/DDBJ databases">
        <authorList>
            <consortium name="DOE Joint Genome Institute"/>
            <person name="Kuo A."/>
            <person name="Miyauchi S."/>
            <person name="Kiss E."/>
            <person name="Drula E."/>
            <person name="Kohler A."/>
            <person name="Sanchez-Garcia M."/>
            <person name="Andreopoulos B."/>
            <person name="Barry K.W."/>
            <person name="Bonito G."/>
            <person name="Buee M."/>
            <person name="Carver A."/>
            <person name="Chen C."/>
            <person name="Cichocki N."/>
            <person name="Clum A."/>
            <person name="Culley D."/>
            <person name="Crous P.W."/>
            <person name="Fauchery L."/>
            <person name="Girlanda M."/>
            <person name="Hayes R."/>
            <person name="Keri Z."/>
            <person name="Labutti K."/>
            <person name="Lipzen A."/>
            <person name="Lombard V."/>
            <person name="Magnuson J."/>
            <person name="Maillard F."/>
            <person name="Morin E."/>
            <person name="Murat C."/>
            <person name="Nolan M."/>
            <person name="Ohm R."/>
            <person name="Pangilinan J."/>
            <person name="Pereira M."/>
            <person name="Perotto S."/>
            <person name="Peter M."/>
            <person name="Riley R."/>
            <person name="Sitrit Y."/>
            <person name="Stielow B."/>
            <person name="Szollosi G."/>
            <person name="Zifcakova L."/>
            <person name="Stursova M."/>
            <person name="Spatafora J.W."/>
            <person name="Tedersoo L."/>
            <person name="Vaario L.-M."/>
            <person name="Yamada A."/>
            <person name="Yan M."/>
            <person name="Wang P."/>
            <person name="Xu J."/>
            <person name="Bruns T."/>
            <person name="Baldrian P."/>
            <person name="Vilgalys R."/>
            <person name="Henrissat B."/>
            <person name="Grigoriev I.V."/>
            <person name="Hibbett D."/>
            <person name="Nagy L.G."/>
            <person name="Martin F.M."/>
        </authorList>
    </citation>
    <scope>NUCLEOTIDE SEQUENCE</scope>
    <source>
        <strain evidence="9">UH-Tt-Lm1</strain>
    </source>
</reference>
<feature type="region of interest" description="Disordered" evidence="6">
    <location>
        <begin position="683"/>
        <end position="716"/>
    </location>
</feature>
<protein>
    <submittedName>
        <fullName evidence="9">UNC-like C-terminal-domain-containing protein</fullName>
    </submittedName>
</protein>
<sequence>MRFSSLPCTLVALLFTCPVLAALTTRNDPFRTIALKQPKCGQEPVCCLISPPLTESQPTEEELLLSFEEWKAKLSAHNPSSATGSSGDIDSARRMPGMDYNQPADGSENGVHDGRGRESKDDRTDSSLVPNSVPGAPGQPLLQDQDEFGFGEPMLPHFRVPLTDRFNYASTDCSARIHKAHKSAKSASSILSSKKDRYMLSPCATKTADGKEEKHFVIVELCDDIRIDTVQLANFEFFSGVFKEFTVSVAKTYTPDVPEWTTMGTYRARNIRGVQSFHPPTSFRDFYRYIRVDFHSHYGSEFYCPVSLLRVYGLTHLEEWKWNSRAERYEQFQIPAEVPLQDANPSSASHLTPVEVVVETVHTQTADLPAEPPLEPVRTGIHADTQPPVDTSAPDLEPTSSPEDARVDESPAPLANAEPISVTSASSVASHSQPDTSRSKSVPTSQTTEVITSVTVRPSPPAQPSHATPVISLSPQALIPPPHAGANGGESIYLTIMNRIAKLEHNATLRARYVEEHTVGVREVLKRLTEEVGRLEGIGKAKAQMYQRSLQEIERHQKRLELEHGELMSRVQYLAEEITMEKRLGIAQLCIMVAVLVFMALTRGSRGESMDHALLPRLSRSSRTTSLSGEWAHRLRTGSNPTLPTQSLDGGIARGKAALENQKIGSSSSVTPTLDRVDRMQHWGQNGSQTAPNSLKKSSSRARTPQTRTSRVVRTSTTTLPSLRSHITRVNSHSHGVNLMSQSVSSSVITPGPRSAKRWARTAHVHEIKRMNGDSGVSSQSEAEIETPNDSSSKVGWSNKGKQKEVEGVEHGSLIVGAKYPRRGSFGRSPLRPTSSTNVNVLDAEVTDSWVDTDDGSSSEPDVYLNRAKERFTRSADTLTIHHHPSPGLVGVGAS</sequence>
<feature type="coiled-coil region" evidence="5">
    <location>
        <begin position="543"/>
        <end position="570"/>
    </location>
</feature>
<feature type="compositionally biased region" description="Polar residues" evidence="6">
    <location>
        <begin position="77"/>
        <end position="88"/>
    </location>
</feature>
<feature type="compositionally biased region" description="Basic and acidic residues" evidence="6">
    <location>
        <begin position="110"/>
        <end position="125"/>
    </location>
</feature>
<evidence type="ECO:0000256" key="3">
    <source>
        <dbReference type="ARBA" id="ARBA00022989"/>
    </source>
</evidence>
<gene>
    <name evidence="9" type="ORF">BJ322DRAFT_240862</name>
</gene>
<dbReference type="GO" id="GO:0005737">
    <property type="term" value="C:cytoplasm"/>
    <property type="evidence" value="ECO:0007669"/>
    <property type="project" value="TreeGrafter"/>
</dbReference>
<dbReference type="GO" id="GO:0012505">
    <property type="term" value="C:endomembrane system"/>
    <property type="evidence" value="ECO:0007669"/>
    <property type="project" value="UniProtKB-SubCell"/>
</dbReference>
<dbReference type="Pfam" id="PF07738">
    <property type="entry name" value="Sad1_UNC"/>
    <property type="match status" value="1"/>
</dbReference>
<keyword evidence="3" id="KW-1133">Transmembrane helix</keyword>
<evidence type="ECO:0000256" key="2">
    <source>
        <dbReference type="ARBA" id="ARBA00022692"/>
    </source>
</evidence>
<proteinExistence type="predicted"/>
<dbReference type="GO" id="GO:0034975">
    <property type="term" value="P:protein folding in endoplasmic reticulum"/>
    <property type="evidence" value="ECO:0007669"/>
    <property type="project" value="TreeGrafter"/>
</dbReference>
<evidence type="ECO:0000313" key="9">
    <source>
        <dbReference type="EMBL" id="KAF9781734.1"/>
    </source>
</evidence>